<comment type="caution">
    <text evidence="1">The sequence shown here is derived from an EMBL/GenBank/DDBJ whole genome shotgun (WGS) entry which is preliminary data.</text>
</comment>
<gene>
    <name evidence="1" type="ORF">LTR37_001110</name>
</gene>
<dbReference type="Proteomes" id="UP001281147">
    <property type="component" value="Unassembled WGS sequence"/>
</dbReference>
<name>A0ACC3NX74_9PEZI</name>
<dbReference type="EMBL" id="JAUTXU010000005">
    <property type="protein sequence ID" value="KAK3724486.1"/>
    <property type="molecule type" value="Genomic_DNA"/>
</dbReference>
<accession>A0ACC3NX74</accession>
<evidence type="ECO:0000313" key="1">
    <source>
        <dbReference type="EMBL" id="KAK3724486.1"/>
    </source>
</evidence>
<organism evidence="1 2">
    <name type="scientific">Vermiconidia calcicola</name>
    <dbReference type="NCBI Taxonomy" id="1690605"/>
    <lineage>
        <taxon>Eukaryota</taxon>
        <taxon>Fungi</taxon>
        <taxon>Dikarya</taxon>
        <taxon>Ascomycota</taxon>
        <taxon>Pezizomycotina</taxon>
        <taxon>Dothideomycetes</taxon>
        <taxon>Dothideomycetidae</taxon>
        <taxon>Mycosphaerellales</taxon>
        <taxon>Extremaceae</taxon>
        <taxon>Vermiconidia</taxon>
    </lineage>
</organism>
<keyword evidence="2" id="KW-1185">Reference proteome</keyword>
<protein>
    <submittedName>
        <fullName evidence="1">Uncharacterized protein</fullName>
    </submittedName>
</protein>
<sequence length="348" mass="38024">MPHTCSIKASILLVLLSTAFVSALNITVYQPNVPFAPLPWPLSHAESEGDEIISLFQNLGRNTVWKSIANVSFESDTFEPEGIVRLGPDRYVVSAGQWTEPTAPFNTTINGTDRSTGGGFSHLIVFDGGGSRIADATITRRGDIEYHNGGIDFDGEFLWGTLAQHRPNSAAYVYKARPESLGPEPVLHYDDHLGGVVHDVQTNRITALNWGSRNASTWDLDEISDQYQASSTSEYTEPENTVRKPSHFIDYQDCKFLGHSKHYQNPPVMLCGGIAAIGSGDDTSYLGGIALVDVETMLPPDEIPIALRSALGVPLTVNPIDASVENGKLRLYLLPDRNNAILYIVEVQ</sequence>
<evidence type="ECO:0000313" key="2">
    <source>
        <dbReference type="Proteomes" id="UP001281147"/>
    </source>
</evidence>
<proteinExistence type="predicted"/>
<reference evidence="1" key="1">
    <citation type="submission" date="2023-07" db="EMBL/GenBank/DDBJ databases">
        <title>Black Yeasts Isolated from many extreme environments.</title>
        <authorList>
            <person name="Coleine C."/>
            <person name="Stajich J.E."/>
            <person name="Selbmann L."/>
        </authorList>
    </citation>
    <scope>NUCLEOTIDE SEQUENCE</scope>
    <source>
        <strain evidence="1">CCFEE 5714</strain>
    </source>
</reference>